<keyword evidence="2" id="KW-0645">Protease</keyword>
<sequence length="213" mass="21227">MRSFCALLLGLAMLAVSPGVASADSFNTRPARNQQAVDLVIKRAVSQVGVPFAYGGGDANGPTRGVVREAPPAAADPVANPLPGGVPGLNFPGLAPPATASVPTVPGLGLAPSAAPDPAANVVGFDASGIIVYAFAGVGVKLPRSSGEMYKVGQKVLPAQALPGDLIFFGPEGTQSVALFVGNGQMLETGDAGVAVSPVRTAGMTPYLVRIIA</sequence>
<dbReference type="PANTHER" id="PTHR47359:SF3">
    <property type="entry name" value="NLP_P60 DOMAIN-CONTAINING PROTEIN-RELATED"/>
    <property type="match status" value="1"/>
</dbReference>
<dbReference type="Proteomes" id="UP000192366">
    <property type="component" value="Unassembled WGS sequence"/>
</dbReference>
<dbReference type="InterPro" id="IPR051794">
    <property type="entry name" value="PG_Endopeptidase_C40"/>
</dbReference>
<evidence type="ECO:0000313" key="8">
    <source>
        <dbReference type="Proteomes" id="UP000192366"/>
    </source>
</evidence>
<dbReference type="STRING" id="564198.BST17_02255"/>
<name>A0A1W9Z5H9_MYCBA</name>
<keyword evidence="5" id="KW-0732">Signal</keyword>
<dbReference type="InterPro" id="IPR000064">
    <property type="entry name" value="NLP_P60_dom"/>
</dbReference>
<gene>
    <name evidence="7" type="ORF">BST17_02255</name>
</gene>
<organism evidence="7 8">
    <name type="scientific">Mycolicibacterium bacteremicum</name>
    <name type="common">Mycobacterium bacteremicum</name>
    <dbReference type="NCBI Taxonomy" id="564198"/>
    <lineage>
        <taxon>Bacteria</taxon>
        <taxon>Bacillati</taxon>
        <taxon>Actinomycetota</taxon>
        <taxon>Actinomycetes</taxon>
        <taxon>Mycobacteriales</taxon>
        <taxon>Mycobacteriaceae</taxon>
        <taxon>Mycolicibacterium</taxon>
    </lineage>
</organism>
<dbReference type="PROSITE" id="PS51935">
    <property type="entry name" value="NLPC_P60"/>
    <property type="match status" value="1"/>
</dbReference>
<comment type="caution">
    <text evidence="7">The sequence shown here is derived from an EMBL/GenBank/DDBJ whole genome shotgun (WGS) entry which is preliminary data.</text>
</comment>
<evidence type="ECO:0000256" key="5">
    <source>
        <dbReference type="SAM" id="SignalP"/>
    </source>
</evidence>
<keyword evidence="8" id="KW-1185">Reference proteome</keyword>
<comment type="similarity">
    <text evidence="1">Belongs to the peptidase C40 family.</text>
</comment>
<feature type="chain" id="PRO_5010854643" evidence="5">
    <location>
        <begin position="24"/>
        <end position="213"/>
    </location>
</feature>
<dbReference type="EMBL" id="MVHJ01000001">
    <property type="protein sequence ID" value="ORA07300.1"/>
    <property type="molecule type" value="Genomic_DNA"/>
</dbReference>
<feature type="domain" description="NlpC/P60" evidence="6">
    <location>
        <begin position="34"/>
        <end position="213"/>
    </location>
</feature>
<dbReference type="NCBIfam" id="NF033743">
    <property type="entry name" value="NlpC_inact_RipD"/>
    <property type="match status" value="1"/>
</dbReference>
<accession>A0A1W9Z5H9</accession>
<dbReference type="Pfam" id="PF00877">
    <property type="entry name" value="NLPC_P60"/>
    <property type="match status" value="1"/>
</dbReference>
<evidence type="ECO:0000256" key="3">
    <source>
        <dbReference type="ARBA" id="ARBA00022801"/>
    </source>
</evidence>
<evidence type="ECO:0000313" key="7">
    <source>
        <dbReference type="EMBL" id="ORA07300.1"/>
    </source>
</evidence>
<dbReference type="InterPro" id="IPR038765">
    <property type="entry name" value="Papain-like_cys_pep_sf"/>
</dbReference>
<protein>
    <submittedName>
        <fullName evidence="7">Hydrolase</fullName>
    </submittedName>
</protein>
<dbReference type="AlphaFoldDB" id="A0A1W9Z5H9"/>
<evidence type="ECO:0000256" key="2">
    <source>
        <dbReference type="ARBA" id="ARBA00022670"/>
    </source>
</evidence>
<proteinExistence type="inferred from homology"/>
<dbReference type="OrthoDB" id="4771638at2"/>
<keyword evidence="3 7" id="KW-0378">Hydrolase</keyword>
<feature type="signal peptide" evidence="5">
    <location>
        <begin position="1"/>
        <end position="23"/>
    </location>
</feature>
<evidence type="ECO:0000259" key="6">
    <source>
        <dbReference type="PROSITE" id="PS51935"/>
    </source>
</evidence>
<reference evidence="7 8" key="1">
    <citation type="submission" date="2017-02" db="EMBL/GenBank/DDBJ databases">
        <title>The new phylogeny of genus Mycobacterium.</title>
        <authorList>
            <person name="Tortoli E."/>
            <person name="Trovato A."/>
            <person name="Cirillo D.M."/>
        </authorList>
    </citation>
    <scope>NUCLEOTIDE SEQUENCE [LARGE SCALE GENOMIC DNA]</scope>
    <source>
        <strain evidence="7 8">DSM 45578</strain>
    </source>
</reference>
<evidence type="ECO:0000256" key="4">
    <source>
        <dbReference type="ARBA" id="ARBA00022807"/>
    </source>
</evidence>
<dbReference type="RefSeq" id="WP_083055156.1">
    <property type="nucleotide sequence ID" value="NZ_JACKVM010000014.1"/>
</dbReference>
<dbReference type="GO" id="GO:0008234">
    <property type="term" value="F:cysteine-type peptidase activity"/>
    <property type="evidence" value="ECO:0007669"/>
    <property type="project" value="UniProtKB-KW"/>
</dbReference>
<dbReference type="Gene3D" id="3.90.1720.10">
    <property type="entry name" value="endopeptidase domain like (from Nostoc punctiforme)"/>
    <property type="match status" value="1"/>
</dbReference>
<dbReference type="GO" id="GO:0006508">
    <property type="term" value="P:proteolysis"/>
    <property type="evidence" value="ECO:0007669"/>
    <property type="project" value="UniProtKB-KW"/>
</dbReference>
<dbReference type="PANTHER" id="PTHR47359">
    <property type="entry name" value="PEPTIDOGLYCAN DL-ENDOPEPTIDASE CWLO"/>
    <property type="match status" value="1"/>
</dbReference>
<evidence type="ECO:0000256" key="1">
    <source>
        <dbReference type="ARBA" id="ARBA00007074"/>
    </source>
</evidence>
<keyword evidence="4" id="KW-0788">Thiol protease</keyword>
<dbReference type="SUPFAM" id="SSF54001">
    <property type="entry name" value="Cysteine proteinases"/>
    <property type="match status" value="1"/>
</dbReference>